<gene>
    <name evidence="2" type="ORF">KPH14_009560</name>
</gene>
<evidence type="ECO:0000313" key="2">
    <source>
        <dbReference type="EMBL" id="KAK2583622.1"/>
    </source>
</evidence>
<evidence type="ECO:0008006" key="4">
    <source>
        <dbReference type="Google" id="ProtNLM"/>
    </source>
</evidence>
<reference evidence="2" key="1">
    <citation type="submission" date="2021-08" db="EMBL/GenBank/DDBJ databases">
        <authorList>
            <person name="Misof B."/>
            <person name="Oliver O."/>
            <person name="Podsiadlowski L."/>
            <person name="Donath A."/>
            <person name="Peters R."/>
            <person name="Mayer C."/>
            <person name="Rust J."/>
            <person name="Gunkel S."/>
            <person name="Lesny P."/>
            <person name="Martin S."/>
            <person name="Oeyen J.P."/>
            <person name="Petersen M."/>
            <person name="Panagiotis P."/>
            <person name="Wilbrandt J."/>
            <person name="Tanja T."/>
        </authorList>
    </citation>
    <scope>NUCLEOTIDE SEQUENCE</scope>
    <source>
        <strain evidence="2">GBR_01_08_01A</strain>
        <tissue evidence="2">Thorax + abdomen</tissue>
    </source>
</reference>
<proteinExistence type="predicted"/>
<evidence type="ECO:0000313" key="3">
    <source>
        <dbReference type="Proteomes" id="UP001258017"/>
    </source>
</evidence>
<feature type="signal peptide" evidence="1">
    <location>
        <begin position="1"/>
        <end position="22"/>
    </location>
</feature>
<dbReference type="Gene3D" id="3.30.30.10">
    <property type="entry name" value="Knottin, scorpion toxin-like"/>
    <property type="match status" value="1"/>
</dbReference>
<organism evidence="2 3">
    <name type="scientific">Odynerus spinipes</name>
    <dbReference type="NCBI Taxonomy" id="1348599"/>
    <lineage>
        <taxon>Eukaryota</taxon>
        <taxon>Metazoa</taxon>
        <taxon>Ecdysozoa</taxon>
        <taxon>Arthropoda</taxon>
        <taxon>Hexapoda</taxon>
        <taxon>Insecta</taxon>
        <taxon>Pterygota</taxon>
        <taxon>Neoptera</taxon>
        <taxon>Endopterygota</taxon>
        <taxon>Hymenoptera</taxon>
        <taxon>Apocrita</taxon>
        <taxon>Aculeata</taxon>
        <taxon>Vespoidea</taxon>
        <taxon>Vespidae</taxon>
        <taxon>Eumeninae</taxon>
        <taxon>Odynerus</taxon>
    </lineage>
</organism>
<keyword evidence="3" id="KW-1185">Reference proteome</keyword>
<dbReference type="AlphaFoldDB" id="A0AAD9VRP5"/>
<name>A0AAD9VRP5_9HYME</name>
<keyword evidence="1" id="KW-0732">Signal</keyword>
<dbReference type="GO" id="GO:0051707">
    <property type="term" value="P:response to other organism"/>
    <property type="evidence" value="ECO:0007669"/>
    <property type="project" value="UniProtKB-ARBA"/>
</dbReference>
<comment type="caution">
    <text evidence="2">The sequence shown here is derived from an EMBL/GenBank/DDBJ whole genome shotgun (WGS) entry which is preliminary data.</text>
</comment>
<reference evidence="2" key="2">
    <citation type="journal article" date="2023" name="Commun. Biol.">
        <title>Intrasexual cuticular hydrocarbon dimorphism in a wasp sheds light on hydrocarbon biosynthesis genes in Hymenoptera.</title>
        <authorList>
            <person name="Moris V.C."/>
            <person name="Podsiadlowski L."/>
            <person name="Martin S."/>
            <person name="Oeyen J.P."/>
            <person name="Donath A."/>
            <person name="Petersen M."/>
            <person name="Wilbrandt J."/>
            <person name="Misof B."/>
            <person name="Liedtke D."/>
            <person name="Thamm M."/>
            <person name="Scheiner R."/>
            <person name="Schmitt T."/>
            <person name="Niehuis O."/>
        </authorList>
    </citation>
    <scope>NUCLEOTIDE SEQUENCE</scope>
    <source>
        <strain evidence="2">GBR_01_08_01A</strain>
    </source>
</reference>
<protein>
    <recommendedName>
        <fullName evidence="4">Defensin</fullName>
    </recommendedName>
</protein>
<dbReference type="InterPro" id="IPR036574">
    <property type="entry name" value="Scorpion_toxin-like_sf"/>
</dbReference>
<feature type="chain" id="PRO_5042084500" description="Defensin" evidence="1">
    <location>
        <begin position="23"/>
        <end position="76"/>
    </location>
</feature>
<dbReference type="Proteomes" id="UP001258017">
    <property type="component" value="Unassembled WGS sequence"/>
</dbReference>
<sequence length="76" mass="8269">MRKYYILATLAFLAVVAVMAKGTKEIEETPILREGSFEEYGWTCIVGGDSGCSASCSIQKKRDSGYCTADNTCICN</sequence>
<evidence type="ECO:0000256" key="1">
    <source>
        <dbReference type="SAM" id="SignalP"/>
    </source>
</evidence>
<accession>A0AAD9VRP5</accession>
<dbReference type="EMBL" id="JAIFRP010000030">
    <property type="protein sequence ID" value="KAK2583622.1"/>
    <property type="molecule type" value="Genomic_DNA"/>
</dbReference>